<organism evidence="2 3">
    <name type="scientific">Massariosphaeria phaeospora</name>
    <dbReference type="NCBI Taxonomy" id="100035"/>
    <lineage>
        <taxon>Eukaryota</taxon>
        <taxon>Fungi</taxon>
        <taxon>Dikarya</taxon>
        <taxon>Ascomycota</taxon>
        <taxon>Pezizomycotina</taxon>
        <taxon>Dothideomycetes</taxon>
        <taxon>Pleosporomycetidae</taxon>
        <taxon>Pleosporales</taxon>
        <taxon>Pleosporales incertae sedis</taxon>
        <taxon>Massariosphaeria</taxon>
    </lineage>
</organism>
<keyword evidence="3" id="KW-1185">Reference proteome</keyword>
<protein>
    <submittedName>
        <fullName evidence="2">Heterokaryon incompatibility protein-domain-containing protein</fullName>
    </submittedName>
</protein>
<proteinExistence type="predicted"/>
<dbReference type="EMBL" id="JAADJZ010000018">
    <property type="protein sequence ID" value="KAF2868679.1"/>
    <property type="molecule type" value="Genomic_DNA"/>
</dbReference>
<reference evidence="2 3" key="1">
    <citation type="submission" date="2020-01" db="EMBL/GenBank/DDBJ databases">
        <authorList>
            <consortium name="DOE Joint Genome Institute"/>
            <person name="Haridas S."/>
            <person name="Albert R."/>
            <person name="Binder M."/>
            <person name="Bloem J."/>
            <person name="Labutti K."/>
            <person name="Salamov A."/>
            <person name="Andreopoulos B."/>
            <person name="Baker S.E."/>
            <person name="Barry K."/>
            <person name="Bills G."/>
            <person name="Bluhm B.H."/>
            <person name="Cannon C."/>
            <person name="Castanera R."/>
            <person name="Culley D.E."/>
            <person name="Daum C."/>
            <person name="Ezra D."/>
            <person name="Gonzalez J.B."/>
            <person name="Henrissat B."/>
            <person name="Kuo A."/>
            <person name="Liang C."/>
            <person name="Lipzen A."/>
            <person name="Lutzoni F."/>
            <person name="Magnuson J."/>
            <person name="Mondo S."/>
            <person name="Nolan M."/>
            <person name="Ohm R."/>
            <person name="Pangilinan J."/>
            <person name="Park H.-J.H."/>
            <person name="Ramirez L."/>
            <person name="Alfaro M."/>
            <person name="Sun H."/>
            <person name="Tritt A."/>
            <person name="Yoshinaga Y."/>
            <person name="Zwiers L.-H.L."/>
            <person name="Turgeon B.G."/>
            <person name="Goodwin S.B."/>
            <person name="Spatafora J.W."/>
            <person name="Crous P.W."/>
            <person name="Grigoriev I.V."/>
        </authorList>
    </citation>
    <scope>NUCLEOTIDE SEQUENCE [LARGE SCALE GENOMIC DNA]</scope>
    <source>
        <strain evidence="2 3">CBS 611.86</strain>
    </source>
</reference>
<dbReference type="InterPro" id="IPR010730">
    <property type="entry name" value="HET"/>
</dbReference>
<dbReference type="OrthoDB" id="2157530at2759"/>
<dbReference type="AlphaFoldDB" id="A0A7C8M571"/>
<dbReference type="InterPro" id="IPR052895">
    <property type="entry name" value="HetReg/Transcr_Mod"/>
</dbReference>
<evidence type="ECO:0000259" key="1">
    <source>
        <dbReference type="Pfam" id="PF06985"/>
    </source>
</evidence>
<gene>
    <name evidence="2" type="ORF">BDV95DRAFT_441686</name>
</gene>
<sequence length="126" mass="14634">RYQPLQSAREIRLLQLLSTEDKTSPVQCRWHTVTLQAREHQYEALSYCWGSSHETQKVYTDTGFVRVNKNLHTALRDLRNTGSERFLWADAICINQADIQERNHQVSLMKSIYSSAARVIVWLGEA</sequence>
<accession>A0A7C8M571</accession>
<feature type="domain" description="Heterokaryon incompatibility" evidence="1">
    <location>
        <begin position="42"/>
        <end position="125"/>
    </location>
</feature>
<dbReference type="Pfam" id="PF06985">
    <property type="entry name" value="HET"/>
    <property type="match status" value="1"/>
</dbReference>
<dbReference type="Proteomes" id="UP000481861">
    <property type="component" value="Unassembled WGS sequence"/>
</dbReference>
<feature type="non-terminal residue" evidence="2">
    <location>
        <position position="126"/>
    </location>
</feature>
<comment type="caution">
    <text evidence="2">The sequence shown here is derived from an EMBL/GenBank/DDBJ whole genome shotgun (WGS) entry which is preliminary data.</text>
</comment>
<dbReference type="PANTHER" id="PTHR24148:SF73">
    <property type="entry name" value="HET DOMAIN PROTEIN (AFU_ORTHOLOGUE AFUA_8G01020)"/>
    <property type="match status" value="1"/>
</dbReference>
<feature type="non-terminal residue" evidence="2">
    <location>
        <position position="1"/>
    </location>
</feature>
<name>A0A7C8M571_9PLEO</name>
<dbReference type="PANTHER" id="PTHR24148">
    <property type="entry name" value="ANKYRIN REPEAT DOMAIN-CONTAINING PROTEIN 39 HOMOLOG-RELATED"/>
    <property type="match status" value="1"/>
</dbReference>
<evidence type="ECO:0000313" key="3">
    <source>
        <dbReference type="Proteomes" id="UP000481861"/>
    </source>
</evidence>
<evidence type="ECO:0000313" key="2">
    <source>
        <dbReference type="EMBL" id="KAF2868679.1"/>
    </source>
</evidence>